<protein>
    <recommendedName>
        <fullName evidence="4">Alkaline shock response membrane anchor protein AmaP</fullName>
    </recommendedName>
</protein>
<feature type="transmembrane region" description="Helical" evidence="1">
    <location>
        <begin position="12"/>
        <end position="31"/>
    </location>
</feature>
<keyword evidence="1" id="KW-1133">Transmembrane helix</keyword>
<keyword evidence="3" id="KW-1185">Reference proteome</keyword>
<evidence type="ECO:0000313" key="3">
    <source>
        <dbReference type="Proteomes" id="UP000199220"/>
    </source>
</evidence>
<proteinExistence type="predicted"/>
<dbReference type="AlphaFoldDB" id="A0A1H5LVJ5"/>
<dbReference type="STRING" id="648782.SAMN04488554_2980"/>
<reference evidence="3" key="1">
    <citation type="submission" date="2016-10" db="EMBL/GenBank/DDBJ databases">
        <authorList>
            <person name="Varghese N."/>
            <person name="Submissions S."/>
        </authorList>
    </citation>
    <scope>NUCLEOTIDE SEQUENCE [LARGE SCALE GENOMIC DNA]</scope>
    <source>
        <strain evidence="3">DSM 21368</strain>
    </source>
</reference>
<keyword evidence="1" id="KW-0472">Membrane</keyword>
<accession>A0A1H5LVJ5</accession>
<name>A0A1H5LVJ5_9MICO</name>
<keyword evidence="1" id="KW-0812">Transmembrane</keyword>
<sequence>MKRHTGSVVARLVALAIAIVIGVAGLFLIGVHTPWWPASWPAPAQSWTLDPFREVLEQPWGPGTAAALALLLALLVVWSAIRPFGLLRTDSHPVTRDQGLHVDVEPAAVASAAEQACSADPDVIKARLSFHKRRRQVVLEGTVTVAASADLAVVAAHVDRVAAQARDVLGIQRTAGRIRLAITRETGTRRVS</sequence>
<organism evidence="2 3">
    <name type="scientific">Ruania alba</name>
    <dbReference type="NCBI Taxonomy" id="648782"/>
    <lineage>
        <taxon>Bacteria</taxon>
        <taxon>Bacillati</taxon>
        <taxon>Actinomycetota</taxon>
        <taxon>Actinomycetes</taxon>
        <taxon>Micrococcales</taxon>
        <taxon>Ruaniaceae</taxon>
        <taxon>Ruania</taxon>
    </lineage>
</organism>
<evidence type="ECO:0008006" key="4">
    <source>
        <dbReference type="Google" id="ProtNLM"/>
    </source>
</evidence>
<dbReference type="RefSeq" id="WP_089773850.1">
    <property type="nucleotide sequence ID" value="NZ_FNTX01000002.1"/>
</dbReference>
<feature type="transmembrane region" description="Helical" evidence="1">
    <location>
        <begin position="60"/>
        <end position="81"/>
    </location>
</feature>
<evidence type="ECO:0000256" key="1">
    <source>
        <dbReference type="SAM" id="Phobius"/>
    </source>
</evidence>
<evidence type="ECO:0000313" key="2">
    <source>
        <dbReference type="EMBL" id="SEE80507.1"/>
    </source>
</evidence>
<gene>
    <name evidence="2" type="ORF">SAMN04488554_2980</name>
</gene>
<dbReference type="EMBL" id="FNTX01000002">
    <property type="protein sequence ID" value="SEE80507.1"/>
    <property type="molecule type" value="Genomic_DNA"/>
</dbReference>
<dbReference type="Proteomes" id="UP000199220">
    <property type="component" value="Unassembled WGS sequence"/>
</dbReference>